<comment type="caution">
    <text evidence="4">The sequence shown here is derived from an EMBL/GenBank/DDBJ whole genome shotgun (WGS) entry which is preliminary data.</text>
</comment>
<sequence length="595" mass="67372">MAKVSYILVILAGFILFNSCSNQQKIEASAPQPKAPAAARIQKSYGAYLAGRVAHLRKNFNTAADYYIKALNEDPDNQDLLSRVYVILASKGRIAEAARYAEISLQKGDKNNITYIIIAVEEMKQGRYPEVIKTINKLDGQVYREFINPLINAWAYAGENSPDKALKELSAIEKEPSFRALYNFHAGMINDYFGRTAEARKHYEVIVNEESLEMSFRALQVITNFYIRSGEQEKAVALVNKYTDDKLMLDMLNKLANDVRRADPQTTAKIINSPQLGLSEALFSIAATLRQGPSGVDLAHIFICLSIYSNPKYDLAKLLLADILENREMYAEANDVYNEISEDSVAYYSAQVKKANNYVALQDYKNAEILLKSLALESPGNYQVLLDLGDVLRLQNKPKEAIRFYEEALEKLPENASQQWVLYYALGVSYESNKQWDKAEENLVKALDISQNNYLILNYLGYSWLKQGKNVESAFGMVVDAYNQLPTDGHITDSLGWAFYQLGMYDRSIEYLEKAAELEPANALINEHLGDAYWLGGRKNEARFQWHHALTLPDDSGEVIREEVEKKISRGVRGHHPLAFDKKEIEEKIKAISKD</sequence>
<dbReference type="Proteomes" id="UP000824107">
    <property type="component" value="Unassembled WGS sequence"/>
</dbReference>
<dbReference type="InterPro" id="IPR011990">
    <property type="entry name" value="TPR-like_helical_dom_sf"/>
</dbReference>
<feature type="repeat" description="TPR" evidence="3">
    <location>
        <begin position="44"/>
        <end position="77"/>
    </location>
</feature>
<evidence type="ECO:0000256" key="1">
    <source>
        <dbReference type="ARBA" id="ARBA00022737"/>
    </source>
</evidence>
<dbReference type="Pfam" id="PF13181">
    <property type="entry name" value="TPR_8"/>
    <property type="match status" value="1"/>
</dbReference>
<evidence type="ECO:0000313" key="5">
    <source>
        <dbReference type="Proteomes" id="UP000824107"/>
    </source>
</evidence>
<dbReference type="InterPro" id="IPR019734">
    <property type="entry name" value="TPR_rpt"/>
</dbReference>
<keyword evidence="2 3" id="KW-0802">TPR repeat</keyword>
<dbReference type="PANTHER" id="PTHR45586:SF1">
    <property type="entry name" value="LIPOPOLYSACCHARIDE ASSEMBLY PROTEIN B"/>
    <property type="match status" value="1"/>
</dbReference>
<dbReference type="AlphaFoldDB" id="A0A9D1M2L0"/>
<dbReference type="SUPFAM" id="SSF48452">
    <property type="entry name" value="TPR-like"/>
    <property type="match status" value="2"/>
</dbReference>
<keyword evidence="1" id="KW-0677">Repeat</keyword>
<reference evidence="4" key="1">
    <citation type="submission" date="2020-10" db="EMBL/GenBank/DDBJ databases">
        <authorList>
            <person name="Gilroy R."/>
        </authorList>
    </citation>
    <scope>NUCLEOTIDE SEQUENCE</scope>
    <source>
        <strain evidence="4">ChiW3-316</strain>
    </source>
</reference>
<dbReference type="Pfam" id="PF13414">
    <property type="entry name" value="TPR_11"/>
    <property type="match status" value="1"/>
</dbReference>
<accession>A0A9D1M2L0</accession>
<dbReference type="SMART" id="SM00028">
    <property type="entry name" value="TPR"/>
    <property type="match status" value="6"/>
</dbReference>
<dbReference type="PANTHER" id="PTHR45586">
    <property type="entry name" value="TPR REPEAT-CONTAINING PROTEIN PA4667"/>
    <property type="match status" value="1"/>
</dbReference>
<dbReference type="Gene3D" id="1.25.40.10">
    <property type="entry name" value="Tetratricopeptide repeat domain"/>
    <property type="match status" value="2"/>
</dbReference>
<evidence type="ECO:0000256" key="3">
    <source>
        <dbReference type="PROSITE-ProRule" id="PRU00339"/>
    </source>
</evidence>
<proteinExistence type="predicted"/>
<dbReference type="InterPro" id="IPR051012">
    <property type="entry name" value="CellSynth/LPSAsmb/PSIAsmb"/>
</dbReference>
<reference evidence="4" key="2">
    <citation type="journal article" date="2021" name="PeerJ">
        <title>Extensive microbial diversity within the chicken gut microbiome revealed by metagenomics and culture.</title>
        <authorList>
            <person name="Gilroy R."/>
            <person name="Ravi A."/>
            <person name="Getino M."/>
            <person name="Pursley I."/>
            <person name="Horton D.L."/>
            <person name="Alikhan N.F."/>
            <person name="Baker D."/>
            <person name="Gharbi K."/>
            <person name="Hall N."/>
            <person name="Watson M."/>
            <person name="Adriaenssens E.M."/>
            <person name="Foster-Nyarko E."/>
            <person name="Jarju S."/>
            <person name="Secka A."/>
            <person name="Antonio M."/>
            <person name="Oren A."/>
            <person name="Chaudhuri R.R."/>
            <person name="La Ragione R."/>
            <person name="Hildebrand F."/>
            <person name="Pallen M.J."/>
        </authorList>
    </citation>
    <scope>NUCLEOTIDE SEQUENCE</scope>
    <source>
        <strain evidence="4">ChiW3-316</strain>
    </source>
</reference>
<name>A0A9D1M2L0_9PROT</name>
<evidence type="ECO:0000256" key="2">
    <source>
        <dbReference type="ARBA" id="ARBA00022803"/>
    </source>
</evidence>
<dbReference type="PROSITE" id="PS50005">
    <property type="entry name" value="TPR"/>
    <property type="match status" value="4"/>
</dbReference>
<evidence type="ECO:0000313" key="4">
    <source>
        <dbReference type="EMBL" id="HIU52675.1"/>
    </source>
</evidence>
<feature type="repeat" description="TPR" evidence="3">
    <location>
        <begin position="382"/>
        <end position="415"/>
    </location>
</feature>
<feature type="repeat" description="TPR" evidence="3">
    <location>
        <begin position="489"/>
        <end position="522"/>
    </location>
</feature>
<dbReference type="Pfam" id="PF14559">
    <property type="entry name" value="TPR_19"/>
    <property type="match status" value="1"/>
</dbReference>
<protein>
    <submittedName>
        <fullName evidence="4">Tetratricopeptide repeat protein</fullName>
    </submittedName>
</protein>
<feature type="repeat" description="TPR" evidence="3">
    <location>
        <begin position="420"/>
        <end position="453"/>
    </location>
</feature>
<dbReference type="EMBL" id="DVNC01000012">
    <property type="protein sequence ID" value="HIU52675.1"/>
    <property type="molecule type" value="Genomic_DNA"/>
</dbReference>
<gene>
    <name evidence="4" type="ORF">IAD20_01175</name>
</gene>
<organism evidence="4 5">
    <name type="scientific">Candidatus Scatocola faecipullorum</name>
    <dbReference type="NCBI Taxonomy" id="2840917"/>
    <lineage>
        <taxon>Bacteria</taxon>
        <taxon>Pseudomonadati</taxon>
        <taxon>Pseudomonadota</taxon>
        <taxon>Alphaproteobacteria</taxon>
        <taxon>Rhodospirillales</taxon>
        <taxon>Rhodospirillaceae</taxon>
        <taxon>Rhodospirillaceae incertae sedis</taxon>
        <taxon>Candidatus Scatocola</taxon>
    </lineage>
</organism>